<keyword evidence="4" id="KW-1185">Reference proteome</keyword>
<dbReference type="InterPro" id="IPR013658">
    <property type="entry name" value="SGL"/>
</dbReference>
<evidence type="ECO:0000259" key="2">
    <source>
        <dbReference type="Pfam" id="PF08450"/>
    </source>
</evidence>
<dbReference type="PANTHER" id="PTHR10907">
    <property type="entry name" value="REGUCALCIN"/>
    <property type="match status" value="1"/>
</dbReference>
<evidence type="ECO:0000256" key="1">
    <source>
        <dbReference type="ARBA" id="ARBA00008853"/>
    </source>
</evidence>
<dbReference type="Proteomes" id="UP001500596">
    <property type="component" value="Unassembled WGS sequence"/>
</dbReference>
<comment type="similarity">
    <text evidence="1">Belongs to the SMP-30/CGR1 family.</text>
</comment>
<name>A0ABN2GYW2_9MICO</name>
<gene>
    <name evidence="3" type="ORF">GCM10009807_23860</name>
</gene>
<proteinExistence type="inferred from homology"/>
<comment type="caution">
    <text evidence="3">The sequence shown here is derived from an EMBL/GenBank/DDBJ whole genome shotgun (WGS) entry which is preliminary data.</text>
</comment>
<dbReference type="SUPFAM" id="SSF63829">
    <property type="entry name" value="Calcium-dependent phosphotriesterase"/>
    <property type="match status" value="1"/>
</dbReference>
<dbReference type="PRINTS" id="PR01790">
    <property type="entry name" value="SMP30FAMILY"/>
</dbReference>
<dbReference type="InterPro" id="IPR005511">
    <property type="entry name" value="SMP-30"/>
</dbReference>
<evidence type="ECO:0000313" key="4">
    <source>
        <dbReference type="Proteomes" id="UP001500596"/>
    </source>
</evidence>
<sequence>MTLRAVPATDAAYALAEGVIWDDRAELVRWVDINAGRVLRGSLRGERIVDIAATDLGQSAGAVALTEDGGLLVAAARGLAVISSDGAVSFGPDLLGGRRDVRLNDGAVDLQGRFVVGTLALGAETGDEVLLRISPDGTVETLRSGIRLSNGVGFSPDGGTVYHVDTLANTVSAHSYGDGAFDHDEQWMPILRDLPHYPDGLTVDAEGMLWVALWGGASVRRHAPTGELLEIVEVDAAQVSCPAFLGPELSTLGITTAQEGLETWADQAGALFVADVGVAGLPVPRWRGSTTTPYWQKAEQ</sequence>
<dbReference type="Gene3D" id="2.120.10.30">
    <property type="entry name" value="TolB, C-terminal domain"/>
    <property type="match status" value="1"/>
</dbReference>
<dbReference type="Pfam" id="PF08450">
    <property type="entry name" value="SGL"/>
    <property type="match status" value="1"/>
</dbReference>
<protein>
    <submittedName>
        <fullName evidence="3">CBU_1789 family Dot/Icm type IV secretion system effector</fullName>
    </submittedName>
</protein>
<dbReference type="EMBL" id="BAAAPK010000001">
    <property type="protein sequence ID" value="GAA1679192.1"/>
    <property type="molecule type" value="Genomic_DNA"/>
</dbReference>
<evidence type="ECO:0000313" key="3">
    <source>
        <dbReference type="EMBL" id="GAA1679192.1"/>
    </source>
</evidence>
<dbReference type="RefSeq" id="WP_344054847.1">
    <property type="nucleotide sequence ID" value="NZ_BAAAPK010000001.1"/>
</dbReference>
<dbReference type="InterPro" id="IPR011042">
    <property type="entry name" value="6-blade_b-propeller_TolB-like"/>
</dbReference>
<dbReference type="PANTHER" id="PTHR10907:SF47">
    <property type="entry name" value="REGUCALCIN"/>
    <property type="match status" value="1"/>
</dbReference>
<accession>A0ABN2GYW2</accession>
<reference evidence="3 4" key="1">
    <citation type="journal article" date="2019" name="Int. J. Syst. Evol. Microbiol.">
        <title>The Global Catalogue of Microorganisms (GCM) 10K type strain sequencing project: providing services to taxonomists for standard genome sequencing and annotation.</title>
        <authorList>
            <consortium name="The Broad Institute Genomics Platform"/>
            <consortium name="The Broad Institute Genome Sequencing Center for Infectious Disease"/>
            <person name="Wu L."/>
            <person name="Ma J."/>
        </authorList>
    </citation>
    <scope>NUCLEOTIDE SEQUENCE [LARGE SCALE GENOMIC DNA]</scope>
    <source>
        <strain evidence="3 4">JCM 15575</strain>
    </source>
</reference>
<feature type="domain" description="SMP-30/Gluconolactonase/LRE-like region" evidence="2">
    <location>
        <begin position="15"/>
        <end position="258"/>
    </location>
</feature>
<organism evidence="3 4">
    <name type="scientific">Microbacterium lacus</name>
    <dbReference type="NCBI Taxonomy" id="415217"/>
    <lineage>
        <taxon>Bacteria</taxon>
        <taxon>Bacillati</taxon>
        <taxon>Actinomycetota</taxon>
        <taxon>Actinomycetes</taxon>
        <taxon>Micrococcales</taxon>
        <taxon>Microbacteriaceae</taxon>
        <taxon>Microbacterium</taxon>
    </lineage>
</organism>